<organism evidence="1 2">
    <name type="scientific">Tanacetum coccineum</name>
    <dbReference type="NCBI Taxonomy" id="301880"/>
    <lineage>
        <taxon>Eukaryota</taxon>
        <taxon>Viridiplantae</taxon>
        <taxon>Streptophyta</taxon>
        <taxon>Embryophyta</taxon>
        <taxon>Tracheophyta</taxon>
        <taxon>Spermatophyta</taxon>
        <taxon>Magnoliopsida</taxon>
        <taxon>eudicotyledons</taxon>
        <taxon>Gunneridae</taxon>
        <taxon>Pentapetalae</taxon>
        <taxon>asterids</taxon>
        <taxon>campanulids</taxon>
        <taxon>Asterales</taxon>
        <taxon>Asteraceae</taxon>
        <taxon>Asteroideae</taxon>
        <taxon>Anthemideae</taxon>
        <taxon>Anthemidinae</taxon>
        <taxon>Tanacetum</taxon>
    </lineage>
</organism>
<dbReference type="Proteomes" id="UP001151760">
    <property type="component" value="Unassembled WGS sequence"/>
</dbReference>
<comment type="caution">
    <text evidence="1">The sequence shown here is derived from an EMBL/GenBank/DDBJ whole genome shotgun (WGS) entry which is preliminary data.</text>
</comment>
<sequence length="158" mass="18082">MAEVVVKLDSILLQERESAEASVDEGIFISRVRYIWSRIAGRGKGFTRVWNKGNQWFETLSNFAELERATNYFSEKDHSTTVGGTIYKGWVDKRTYDRQIVAKSQAEEFKSSNLVKILGRKVEMNKRTGGKTNLVKWSIPLLTDKEDFGKIIDPQLST</sequence>
<accession>A0ABQ5GEL2</accession>
<dbReference type="EMBL" id="BQNB010018415">
    <property type="protein sequence ID" value="GJT74147.1"/>
    <property type="molecule type" value="Genomic_DNA"/>
</dbReference>
<reference evidence="1" key="1">
    <citation type="journal article" date="2022" name="Int. J. Mol. Sci.">
        <title>Draft Genome of Tanacetum Coccineum: Genomic Comparison of Closely Related Tanacetum-Family Plants.</title>
        <authorList>
            <person name="Yamashiro T."/>
            <person name="Shiraishi A."/>
            <person name="Nakayama K."/>
            <person name="Satake H."/>
        </authorList>
    </citation>
    <scope>NUCLEOTIDE SEQUENCE</scope>
</reference>
<gene>
    <name evidence="1" type="ORF">Tco_1040872</name>
</gene>
<evidence type="ECO:0000313" key="2">
    <source>
        <dbReference type="Proteomes" id="UP001151760"/>
    </source>
</evidence>
<keyword evidence="2" id="KW-1185">Reference proteome</keyword>
<protein>
    <submittedName>
        <fullName evidence="1">Uncharacterized protein</fullName>
    </submittedName>
</protein>
<name>A0ABQ5GEL2_9ASTR</name>
<reference evidence="1" key="2">
    <citation type="submission" date="2022-01" db="EMBL/GenBank/DDBJ databases">
        <authorList>
            <person name="Yamashiro T."/>
            <person name="Shiraishi A."/>
            <person name="Satake H."/>
            <person name="Nakayama K."/>
        </authorList>
    </citation>
    <scope>NUCLEOTIDE SEQUENCE</scope>
</reference>
<proteinExistence type="predicted"/>
<evidence type="ECO:0000313" key="1">
    <source>
        <dbReference type="EMBL" id="GJT74147.1"/>
    </source>
</evidence>